<keyword evidence="2" id="KW-1185">Reference proteome</keyword>
<evidence type="ECO:0000313" key="1">
    <source>
        <dbReference type="EMBL" id="KAG9349680.1"/>
    </source>
</evidence>
<name>A0A8T2PCD5_9TELE</name>
<dbReference type="EMBL" id="JAFBMS010000009">
    <property type="protein sequence ID" value="KAG9349680.1"/>
    <property type="molecule type" value="Genomic_DNA"/>
</dbReference>
<reference evidence="1" key="1">
    <citation type="thesis" date="2021" institute="BYU ScholarsArchive" country="Provo, UT, USA">
        <title>Applications of and Algorithms for Genome Assembly and Genomic Analyses with an Emphasis on Marine Teleosts.</title>
        <authorList>
            <person name="Pickett B.D."/>
        </authorList>
    </citation>
    <scope>NUCLEOTIDE SEQUENCE</scope>
    <source>
        <strain evidence="1">HI-2016</strain>
    </source>
</reference>
<dbReference type="AlphaFoldDB" id="A0A8T2PCD5"/>
<organism evidence="1 2">
    <name type="scientific">Albula glossodonta</name>
    <name type="common">roundjaw bonefish</name>
    <dbReference type="NCBI Taxonomy" id="121402"/>
    <lineage>
        <taxon>Eukaryota</taxon>
        <taxon>Metazoa</taxon>
        <taxon>Chordata</taxon>
        <taxon>Craniata</taxon>
        <taxon>Vertebrata</taxon>
        <taxon>Euteleostomi</taxon>
        <taxon>Actinopterygii</taxon>
        <taxon>Neopterygii</taxon>
        <taxon>Teleostei</taxon>
        <taxon>Albuliformes</taxon>
        <taxon>Albulidae</taxon>
        <taxon>Albula</taxon>
    </lineage>
</organism>
<gene>
    <name evidence="1" type="ORF">JZ751_028128</name>
</gene>
<accession>A0A8T2PCD5</accession>
<proteinExistence type="predicted"/>
<protein>
    <submittedName>
        <fullName evidence="1">Uncharacterized protein</fullName>
    </submittedName>
</protein>
<evidence type="ECO:0000313" key="2">
    <source>
        <dbReference type="Proteomes" id="UP000824540"/>
    </source>
</evidence>
<sequence>MLRTEREPAAPDEEGVFGWYAGDVARTPSETLVLGSSCWIPVLWSASPTEIWALQSQSSHGKNTIAVGPLSKALNPTLLPGEIGPWLI</sequence>
<comment type="caution">
    <text evidence="1">The sequence shown here is derived from an EMBL/GenBank/DDBJ whole genome shotgun (WGS) entry which is preliminary data.</text>
</comment>
<dbReference type="Proteomes" id="UP000824540">
    <property type="component" value="Unassembled WGS sequence"/>
</dbReference>